<keyword evidence="1" id="KW-1133">Transmembrane helix</keyword>
<evidence type="ECO:0000313" key="2">
    <source>
        <dbReference type="EMBL" id="RRT83804.1"/>
    </source>
</evidence>
<accession>A0A427B5Q2</accession>
<organism evidence="2 3">
    <name type="scientific">Ensete ventricosum</name>
    <name type="common">Abyssinian banana</name>
    <name type="synonym">Musa ensete</name>
    <dbReference type="NCBI Taxonomy" id="4639"/>
    <lineage>
        <taxon>Eukaryota</taxon>
        <taxon>Viridiplantae</taxon>
        <taxon>Streptophyta</taxon>
        <taxon>Embryophyta</taxon>
        <taxon>Tracheophyta</taxon>
        <taxon>Spermatophyta</taxon>
        <taxon>Magnoliopsida</taxon>
        <taxon>Liliopsida</taxon>
        <taxon>Zingiberales</taxon>
        <taxon>Musaceae</taxon>
        <taxon>Ensete</taxon>
    </lineage>
</organism>
<comment type="caution">
    <text evidence="2">The sequence shown here is derived from an EMBL/GenBank/DDBJ whole genome shotgun (WGS) entry which is preliminary data.</text>
</comment>
<keyword evidence="1" id="KW-0812">Transmembrane</keyword>
<proteinExistence type="predicted"/>
<evidence type="ECO:0000256" key="1">
    <source>
        <dbReference type="SAM" id="Phobius"/>
    </source>
</evidence>
<protein>
    <submittedName>
        <fullName evidence="2">Uncharacterized protein</fullName>
    </submittedName>
</protein>
<reference evidence="2 3" key="1">
    <citation type="journal article" date="2014" name="Agronomy (Basel)">
        <title>A Draft Genome Sequence for Ensete ventricosum, the Drought-Tolerant Tree Against Hunger.</title>
        <authorList>
            <person name="Harrison J."/>
            <person name="Moore K.A."/>
            <person name="Paszkiewicz K."/>
            <person name="Jones T."/>
            <person name="Grant M."/>
            <person name="Ambacheew D."/>
            <person name="Muzemil S."/>
            <person name="Studholme D.J."/>
        </authorList>
    </citation>
    <scope>NUCLEOTIDE SEQUENCE [LARGE SCALE GENOMIC DNA]</scope>
</reference>
<dbReference type="EMBL" id="AMZH03000429">
    <property type="protein sequence ID" value="RRT83804.1"/>
    <property type="molecule type" value="Genomic_DNA"/>
</dbReference>
<gene>
    <name evidence="2" type="ORF">B296_00016797</name>
</gene>
<feature type="transmembrane region" description="Helical" evidence="1">
    <location>
        <begin position="6"/>
        <end position="26"/>
    </location>
</feature>
<name>A0A427B5Q2_ENSVE</name>
<keyword evidence="1" id="KW-0472">Membrane</keyword>
<dbReference type="AlphaFoldDB" id="A0A427B5Q2"/>
<sequence>MDPTIGWLWFLLCVLLIILKVLLFLLRFFNEFDHEKPPFLATMFAAPGLGSLPSCVGTESSSQVLLSSEGSLYDLNFHLAEISSGLVVDLN</sequence>
<evidence type="ECO:0000313" key="3">
    <source>
        <dbReference type="Proteomes" id="UP000287651"/>
    </source>
</evidence>
<dbReference type="Proteomes" id="UP000287651">
    <property type="component" value="Unassembled WGS sequence"/>
</dbReference>